<organism evidence="3 4">
    <name type="scientific">Egibacter rhizosphaerae</name>
    <dbReference type="NCBI Taxonomy" id="1670831"/>
    <lineage>
        <taxon>Bacteria</taxon>
        <taxon>Bacillati</taxon>
        <taxon>Actinomycetota</taxon>
        <taxon>Nitriliruptoria</taxon>
        <taxon>Egibacterales</taxon>
        <taxon>Egibacteraceae</taxon>
        <taxon>Egibacter</taxon>
    </lineage>
</organism>
<dbReference type="PANTHER" id="PTHR35174">
    <property type="entry name" value="BLL7171 PROTEIN-RELATED"/>
    <property type="match status" value="1"/>
</dbReference>
<comment type="similarity">
    <text evidence="1">Belongs to the YciI family.</text>
</comment>
<dbReference type="EMBL" id="CP036402">
    <property type="protein sequence ID" value="QBI20090.1"/>
    <property type="molecule type" value="Genomic_DNA"/>
</dbReference>
<evidence type="ECO:0000259" key="2">
    <source>
        <dbReference type="Pfam" id="PF03795"/>
    </source>
</evidence>
<name>A0A411YFT4_9ACTN</name>
<dbReference type="Proteomes" id="UP000291469">
    <property type="component" value="Chromosome"/>
</dbReference>
<sequence length="143" mass="15891">MRFMIIRKADAATEAGELPTEDQMEAMTAYNEELLKAGVLAGGEGLQPSSKGARVTFSGGTPSVVDGPFTETKELIAGFTLIEVRSREEAIEWVKRWPESDVELELRQVFAPEDFGDAYTPELEERETRMAEQLDERSADETS</sequence>
<proteinExistence type="inferred from homology"/>
<dbReference type="InterPro" id="IPR005545">
    <property type="entry name" value="YCII"/>
</dbReference>
<reference evidence="3 4" key="1">
    <citation type="submission" date="2019-01" db="EMBL/GenBank/DDBJ databases">
        <title>Egibacter rhizosphaerae EGI 80759T.</title>
        <authorList>
            <person name="Chen D.-D."/>
            <person name="Tian Y."/>
            <person name="Jiao J.-Y."/>
            <person name="Zhang X.-T."/>
            <person name="Zhang Y.-G."/>
            <person name="Zhang Y."/>
            <person name="Xiao M."/>
            <person name="Shu W.-S."/>
            <person name="Li W.-J."/>
        </authorList>
    </citation>
    <scope>NUCLEOTIDE SEQUENCE [LARGE SCALE GENOMIC DNA]</scope>
    <source>
        <strain evidence="3 4">EGI 80759</strain>
    </source>
</reference>
<evidence type="ECO:0000313" key="4">
    <source>
        <dbReference type="Proteomes" id="UP000291469"/>
    </source>
</evidence>
<dbReference type="PANTHER" id="PTHR35174:SF4">
    <property type="entry name" value="BLL7163 PROTEIN"/>
    <property type="match status" value="1"/>
</dbReference>
<dbReference type="InterPro" id="IPR011008">
    <property type="entry name" value="Dimeric_a/b-barrel"/>
</dbReference>
<dbReference type="KEGG" id="erz:ER308_11295"/>
<feature type="domain" description="YCII-related" evidence="2">
    <location>
        <begin position="1"/>
        <end position="101"/>
    </location>
</feature>
<evidence type="ECO:0000256" key="1">
    <source>
        <dbReference type="ARBA" id="ARBA00007689"/>
    </source>
</evidence>
<accession>A0A411YFT4</accession>
<keyword evidence="4" id="KW-1185">Reference proteome</keyword>
<dbReference type="Pfam" id="PF03795">
    <property type="entry name" value="YCII"/>
    <property type="match status" value="1"/>
</dbReference>
<dbReference type="RefSeq" id="WP_131155087.1">
    <property type="nucleotide sequence ID" value="NZ_CP036402.1"/>
</dbReference>
<dbReference type="OrthoDB" id="668782at2"/>
<dbReference type="AlphaFoldDB" id="A0A411YFT4"/>
<gene>
    <name evidence="3" type="ORF">ER308_11295</name>
</gene>
<evidence type="ECO:0000313" key="3">
    <source>
        <dbReference type="EMBL" id="QBI20090.1"/>
    </source>
</evidence>
<dbReference type="SUPFAM" id="SSF54909">
    <property type="entry name" value="Dimeric alpha+beta barrel"/>
    <property type="match status" value="1"/>
</dbReference>
<protein>
    <submittedName>
        <fullName evidence="3">YciI family protein</fullName>
    </submittedName>
</protein>
<dbReference type="Gene3D" id="3.30.70.1060">
    <property type="entry name" value="Dimeric alpha+beta barrel"/>
    <property type="match status" value="1"/>
</dbReference>